<keyword evidence="1" id="KW-0238">DNA-binding</keyword>
<comment type="caution">
    <text evidence="1">The sequence shown here is derived from an EMBL/GenBank/DDBJ whole genome shotgun (WGS) entry which is preliminary data.</text>
</comment>
<dbReference type="PANTHER" id="PTHR38479">
    <property type="entry name" value="LMO0824 PROTEIN"/>
    <property type="match status" value="1"/>
</dbReference>
<evidence type="ECO:0000313" key="2">
    <source>
        <dbReference type="Proteomes" id="UP000305836"/>
    </source>
</evidence>
<dbReference type="GO" id="GO:0003677">
    <property type="term" value="F:DNA binding"/>
    <property type="evidence" value="ECO:0007669"/>
    <property type="project" value="UniProtKB-KW"/>
</dbReference>
<dbReference type="OrthoDB" id="9148135at2"/>
<reference evidence="1 2" key="1">
    <citation type="submission" date="2019-04" db="EMBL/GenBank/DDBJ databases">
        <title>Kribbella sp. NEAU-THZ 27 nov., a novel actinomycete isolated from soil.</title>
        <authorList>
            <person name="Duan L."/>
        </authorList>
    </citation>
    <scope>NUCLEOTIDE SEQUENCE [LARGE SCALE GENOMIC DNA]</scope>
    <source>
        <strain evidence="2">NEAU-THZ27</strain>
    </source>
</reference>
<proteinExistence type="predicted"/>
<dbReference type="Pfam" id="PF06224">
    <property type="entry name" value="AlkZ-like"/>
    <property type="match status" value="1"/>
</dbReference>
<sequence length="387" mass="42353">MAHRGQELSASVPRVVGMEITWEAVVARRMRRHGLIEPFGTPVDAVRAMCGAHAQIATAGEMSVAIRVAGATRQTIQQDEELVKTFGPRGTVHLLPLDDLPMWTGALSALPSVGGQPDPIRMSPDEIDQVIVAIGDALAHDDLTVDELTEEVVRRTGAWAREPTIPAFQGAWARWRQATSEAANAGVLCHGPMRGRLMTYANPHRLRPFEPMPAEKALTELLHRYLYSYGPATPQQFARWLKTTPSFVRPYFDDLPRAELADHTVWYAPGDGDFPDDRAEGVRLLPYFDAYGVGSYPRELLFPGKAFDRATARGQAGNCPLLLVDGIVAGVWHQKKSGRTLQVTVEALTPLNRRRRKLLDAEVDRLGAILGGAPSLTLGDITVGAHA</sequence>
<dbReference type="InterPro" id="IPR009351">
    <property type="entry name" value="AlkZ-like"/>
</dbReference>
<evidence type="ECO:0000313" key="1">
    <source>
        <dbReference type="EMBL" id="TKK76622.1"/>
    </source>
</evidence>
<accession>A0A4U3LM45</accession>
<dbReference type="EMBL" id="SZPZ01000004">
    <property type="protein sequence ID" value="TKK76622.1"/>
    <property type="molecule type" value="Genomic_DNA"/>
</dbReference>
<dbReference type="PANTHER" id="PTHR38479:SF2">
    <property type="entry name" value="WINGED HELIX DNA-BINDING DOMAIN-CONTAINING PROTEIN"/>
    <property type="match status" value="1"/>
</dbReference>
<keyword evidence="2" id="KW-1185">Reference proteome</keyword>
<organism evidence="1 2">
    <name type="scientific">Kribbella jiaozuonensis</name>
    <dbReference type="NCBI Taxonomy" id="2575441"/>
    <lineage>
        <taxon>Bacteria</taxon>
        <taxon>Bacillati</taxon>
        <taxon>Actinomycetota</taxon>
        <taxon>Actinomycetes</taxon>
        <taxon>Propionibacteriales</taxon>
        <taxon>Kribbellaceae</taxon>
        <taxon>Kribbella</taxon>
    </lineage>
</organism>
<dbReference type="Proteomes" id="UP000305836">
    <property type="component" value="Unassembled WGS sequence"/>
</dbReference>
<protein>
    <submittedName>
        <fullName evidence="1">Winged helix DNA-binding domain-containing protein</fullName>
    </submittedName>
</protein>
<dbReference type="AlphaFoldDB" id="A0A4U3LM45"/>
<name>A0A4U3LM45_9ACTN</name>
<gene>
    <name evidence="1" type="ORF">FDA38_30140</name>
</gene>